<feature type="binding site" evidence="6">
    <location>
        <position position="216"/>
    </location>
    <ligand>
        <name>S-adenosyl-L-methionine</name>
        <dbReference type="ChEBI" id="CHEBI:59789"/>
    </ligand>
</feature>
<name>A0A1Y1CDZ6_9BACT</name>
<gene>
    <name evidence="6" type="primary">prmA</name>
    <name evidence="7" type="ORF">ALGA_0145</name>
</gene>
<dbReference type="PANTHER" id="PTHR43648:SF1">
    <property type="entry name" value="ELECTRON TRANSFER FLAVOPROTEIN BETA SUBUNIT LYSINE METHYLTRANSFERASE"/>
    <property type="match status" value="1"/>
</dbReference>
<dbReference type="AlphaFoldDB" id="A0A1Y1CDZ6"/>
<evidence type="ECO:0000313" key="7">
    <source>
        <dbReference type="EMBL" id="BAX78540.1"/>
    </source>
</evidence>
<comment type="catalytic activity">
    <reaction evidence="6">
        <text>L-lysyl-[protein] + 3 S-adenosyl-L-methionine = N(6),N(6),N(6)-trimethyl-L-lysyl-[protein] + 3 S-adenosyl-L-homocysteine + 3 H(+)</text>
        <dbReference type="Rhea" id="RHEA:54192"/>
        <dbReference type="Rhea" id="RHEA-COMP:9752"/>
        <dbReference type="Rhea" id="RHEA-COMP:13826"/>
        <dbReference type="ChEBI" id="CHEBI:15378"/>
        <dbReference type="ChEBI" id="CHEBI:29969"/>
        <dbReference type="ChEBI" id="CHEBI:57856"/>
        <dbReference type="ChEBI" id="CHEBI:59789"/>
        <dbReference type="ChEBI" id="CHEBI:61961"/>
    </reaction>
</comment>
<dbReference type="GO" id="GO:0032259">
    <property type="term" value="P:methylation"/>
    <property type="evidence" value="ECO:0007669"/>
    <property type="project" value="UniProtKB-KW"/>
</dbReference>
<keyword evidence="7" id="KW-0689">Ribosomal protein</keyword>
<dbReference type="GO" id="GO:0005840">
    <property type="term" value="C:ribosome"/>
    <property type="evidence" value="ECO:0007669"/>
    <property type="project" value="UniProtKB-KW"/>
</dbReference>
<dbReference type="InterPro" id="IPR029063">
    <property type="entry name" value="SAM-dependent_MTases_sf"/>
</dbReference>
<dbReference type="CDD" id="cd02440">
    <property type="entry name" value="AdoMet_MTases"/>
    <property type="match status" value="1"/>
</dbReference>
<proteinExistence type="inferred from homology"/>
<reference evidence="7 8" key="1">
    <citation type="journal article" date="2018" name="Mar. Genomics">
        <title>Complete genome sequence of Marinifilaceae bacterium strain SPP2, isolated from the Antarctic marine sediment.</title>
        <authorList>
            <person name="Watanabe M."/>
            <person name="Kojima H."/>
            <person name="Fukui M."/>
        </authorList>
    </citation>
    <scope>NUCLEOTIDE SEQUENCE [LARGE SCALE GENOMIC DNA]</scope>
    <source>
        <strain evidence="7 8">SPP2</strain>
    </source>
</reference>
<organism evidence="7 8">
    <name type="scientific">Labilibaculum antarcticum</name>
    <dbReference type="NCBI Taxonomy" id="1717717"/>
    <lineage>
        <taxon>Bacteria</taxon>
        <taxon>Pseudomonadati</taxon>
        <taxon>Bacteroidota</taxon>
        <taxon>Bacteroidia</taxon>
        <taxon>Marinilabiliales</taxon>
        <taxon>Marinifilaceae</taxon>
        <taxon>Labilibaculum</taxon>
    </lineage>
</organism>
<comment type="function">
    <text evidence="6">Methylates ribosomal protein L11.</text>
</comment>
<dbReference type="Proteomes" id="UP000218267">
    <property type="component" value="Chromosome"/>
</dbReference>
<evidence type="ECO:0000256" key="6">
    <source>
        <dbReference type="HAMAP-Rule" id="MF_00735"/>
    </source>
</evidence>
<evidence type="ECO:0000256" key="5">
    <source>
        <dbReference type="ARBA" id="ARBA00022691"/>
    </source>
</evidence>
<keyword evidence="7" id="KW-0687">Ribonucleoprotein</keyword>
<protein>
    <recommendedName>
        <fullName evidence="6">Ribosomal protein L11 methyltransferase</fullName>
        <shortName evidence="6">L11 Mtase</shortName>
        <ecNumber evidence="6">2.1.1.-</ecNumber>
    </recommendedName>
</protein>
<dbReference type="NCBIfam" id="NF001785">
    <property type="entry name" value="PRK00517.2-2"/>
    <property type="match status" value="1"/>
</dbReference>
<dbReference type="OrthoDB" id="9785995at2"/>
<dbReference type="InterPro" id="IPR050078">
    <property type="entry name" value="Ribosomal_L11_MeTrfase_PrmA"/>
</dbReference>
<keyword evidence="2 6" id="KW-0963">Cytoplasm</keyword>
<dbReference type="KEGG" id="mbas:ALGA_0145"/>
<keyword evidence="3 6" id="KW-0489">Methyltransferase</keyword>
<dbReference type="InterPro" id="IPR004498">
    <property type="entry name" value="Ribosomal_PrmA_MeTrfase"/>
</dbReference>
<dbReference type="Pfam" id="PF06325">
    <property type="entry name" value="PrmA"/>
    <property type="match status" value="1"/>
</dbReference>
<dbReference type="Gene3D" id="3.40.50.150">
    <property type="entry name" value="Vaccinia Virus protein VP39"/>
    <property type="match status" value="1"/>
</dbReference>
<dbReference type="SUPFAM" id="SSF53335">
    <property type="entry name" value="S-adenosyl-L-methionine-dependent methyltransferases"/>
    <property type="match status" value="1"/>
</dbReference>
<evidence type="ECO:0000256" key="2">
    <source>
        <dbReference type="ARBA" id="ARBA00022490"/>
    </source>
</evidence>
<evidence type="ECO:0000256" key="4">
    <source>
        <dbReference type="ARBA" id="ARBA00022679"/>
    </source>
</evidence>
<dbReference type="HAMAP" id="MF_00735">
    <property type="entry name" value="Methyltr_PrmA"/>
    <property type="match status" value="1"/>
</dbReference>
<dbReference type="EC" id="2.1.1.-" evidence="6"/>
<evidence type="ECO:0000256" key="3">
    <source>
        <dbReference type="ARBA" id="ARBA00022603"/>
    </source>
</evidence>
<feature type="binding site" evidence="6">
    <location>
        <position position="174"/>
    </location>
    <ligand>
        <name>S-adenosyl-L-methionine</name>
        <dbReference type="ChEBI" id="CHEBI:59789"/>
    </ligand>
</feature>
<dbReference type="PANTHER" id="PTHR43648">
    <property type="entry name" value="ELECTRON TRANSFER FLAVOPROTEIN BETA SUBUNIT LYSINE METHYLTRANSFERASE"/>
    <property type="match status" value="1"/>
</dbReference>
<dbReference type="EMBL" id="AP018042">
    <property type="protein sequence ID" value="BAX78540.1"/>
    <property type="molecule type" value="Genomic_DNA"/>
</dbReference>
<sequence length="280" mass="31651">MDYIELKCQIQPFSEEIAEIVIAELGELDYESFTQNEDAVEAYIQAPLFDMDAVNQLSLNHLPNAPFKLSYSHKTIESQDWNALWESNFSPVIISDQVVIRASFHTDTPKVPYDIVIDPKMSFGTGHHSTTSLMVQTILELNLEGKTVLDMGCGTSLLAILASKRNASKVDAIDIDEWPYTNSLENIKNNKAENVSIFLGDAALLDGKKYDVVLANINRNILLNDMHHYVACLPKNGNLIMSGFYTEDLKYIKEEAEKNNLEYISHKVDLNWVAVRFTKK</sequence>
<evidence type="ECO:0000256" key="1">
    <source>
        <dbReference type="ARBA" id="ARBA00009741"/>
    </source>
</evidence>
<accession>A0A1Y1CDZ6</accession>
<comment type="similarity">
    <text evidence="1 6">Belongs to the methyltransferase superfamily. PrmA family.</text>
</comment>
<comment type="subcellular location">
    <subcellularLocation>
        <location evidence="6">Cytoplasm</location>
    </subcellularLocation>
</comment>
<dbReference type="GO" id="GO:0005737">
    <property type="term" value="C:cytoplasm"/>
    <property type="evidence" value="ECO:0007669"/>
    <property type="project" value="UniProtKB-SubCell"/>
</dbReference>
<evidence type="ECO:0000313" key="8">
    <source>
        <dbReference type="Proteomes" id="UP000218267"/>
    </source>
</evidence>
<keyword evidence="5 6" id="KW-0949">S-adenosyl-L-methionine</keyword>
<feature type="binding site" evidence="6">
    <location>
        <position position="152"/>
    </location>
    <ligand>
        <name>S-adenosyl-L-methionine</name>
        <dbReference type="ChEBI" id="CHEBI:59789"/>
    </ligand>
</feature>
<reference evidence="8" key="2">
    <citation type="journal article" date="2020" name="Antonie Van Leeuwenhoek">
        <title>Labilibaculum antarcticum sp. nov., a novel facultative anaerobic, psychrotorelant bacterium isolated from marine sediment of Antarctica.</title>
        <authorList>
            <person name="Watanabe M."/>
            <person name="Kojima H."/>
            <person name="Fukui M."/>
        </authorList>
    </citation>
    <scope>NUCLEOTIDE SEQUENCE [LARGE SCALE GENOMIC DNA]</scope>
    <source>
        <strain evidence="8">SPP2</strain>
    </source>
</reference>
<dbReference type="GO" id="GO:0008276">
    <property type="term" value="F:protein methyltransferase activity"/>
    <property type="evidence" value="ECO:0007669"/>
    <property type="project" value="UniProtKB-UniRule"/>
</dbReference>
<keyword evidence="8" id="KW-1185">Reference proteome</keyword>
<feature type="binding site" evidence="6">
    <location>
        <position position="131"/>
    </location>
    <ligand>
        <name>S-adenosyl-L-methionine</name>
        <dbReference type="ChEBI" id="CHEBI:59789"/>
    </ligand>
</feature>
<dbReference type="RefSeq" id="WP_096427474.1">
    <property type="nucleotide sequence ID" value="NZ_AP018042.1"/>
</dbReference>
<keyword evidence="4 6" id="KW-0808">Transferase</keyword>